<gene>
    <name evidence="12" type="ORF">EZ428_17955</name>
</gene>
<dbReference type="InterPro" id="IPR005467">
    <property type="entry name" value="His_kinase_dom"/>
</dbReference>
<dbReference type="InterPro" id="IPR011495">
    <property type="entry name" value="Sig_transdc_His_kin_sub2_dim/P"/>
</dbReference>
<dbReference type="RefSeq" id="WP_131554581.1">
    <property type="nucleotide sequence ID" value="NZ_SJSK01000005.1"/>
</dbReference>
<dbReference type="AlphaFoldDB" id="A0A4V2MI10"/>
<dbReference type="InterPro" id="IPR011990">
    <property type="entry name" value="TPR-like_helical_dom_sf"/>
</dbReference>
<dbReference type="InterPro" id="IPR036890">
    <property type="entry name" value="HATPase_C_sf"/>
</dbReference>
<keyword evidence="9" id="KW-0812">Transmembrane</keyword>
<dbReference type="Gene3D" id="3.30.450.20">
    <property type="entry name" value="PAS domain"/>
    <property type="match status" value="1"/>
</dbReference>
<feature type="signal peptide" evidence="10">
    <location>
        <begin position="1"/>
        <end position="20"/>
    </location>
</feature>
<evidence type="ECO:0000256" key="10">
    <source>
        <dbReference type="SAM" id="SignalP"/>
    </source>
</evidence>
<dbReference type="InterPro" id="IPR003594">
    <property type="entry name" value="HATPase_dom"/>
</dbReference>
<dbReference type="SMART" id="SM00387">
    <property type="entry name" value="HATPase_c"/>
    <property type="match status" value="1"/>
</dbReference>
<keyword evidence="4" id="KW-0808">Transferase</keyword>
<keyword evidence="9" id="KW-1133">Transmembrane helix</keyword>
<evidence type="ECO:0000256" key="3">
    <source>
        <dbReference type="ARBA" id="ARBA00022553"/>
    </source>
</evidence>
<keyword evidence="10" id="KW-0732">Signal</keyword>
<name>A0A4V2MI10_9SPHI</name>
<keyword evidence="13" id="KW-1185">Reference proteome</keyword>
<dbReference type="PANTHER" id="PTHR41523">
    <property type="entry name" value="TWO-COMPONENT SYSTEM SENSOR PROTEIN"/>
    <property type="match status" value="1"/>
</dbReference>
<keyword evidence="8" id="KW-0175">Coiled coil</keyword>
<dbReference type="EMBL" id="SJSK01000005">
    <property type="protein sequence ID" value="TCC88526.1"/>
    <property type="molecule type" value="Genomic_DNA"/>
</dbReference>
<reference evidence="12 13" key="1">
    <citation type="submission" date="2019-02" db="EMBL/GenBank/DDBJ databases">
        <title>Pedobacter sp. RP-1-13 sp. nov., isolated from Arctic soil.</title>
        <authorList>
            <person name="Dahal R.H."/>
        </authorList>
    </citation>
    <scope>NUCLEOTIDE SEQUENCE [LARGE SCALE GENOMIC DNA]</scope>
    <source>
        <strain evidence="12 13">RP-1-13</strain>
    </source>
</reference>
<dbReference type="GO" id="GO:0004673">
    <property type="term" value="F:protein histidine kinase activity"/>
    <property type="evidence" value="ECO:0007669"/>
    <property type="project" value="UniProtKB-EC"/>
</dbReference>
<evidence type="ECO:0000313" key="13">
    <source>
        <dbReference type="Proteomes" id="UP000292884"/>
    </source>
</evidence>
<dbReference type="Pfam" id="PF07568">
    <property type="entry name" value="HisKA_2"/>
    <property type="match status" value="1"/>
</dbReference>
<evidence type="ECO:0000256" key="7">
    <source>
        <dbReference type="ARBA" id="ARBA00022840"/>
    </source>
</evidence>
<evidence type="ECO:0000259" key="11">
    <source>
        <dbReference type="PROSITE" id="PS50109"/>
    </source>
</evidence>
<dbReference type="PROSITE" id="PS50109">
    <property type="entry name" value="HIS_KIN"/>
    <property type="match status" value="1"/>
</dbReference>
<evidence type="ECO:0000256" key="4">
    <source>
        <dbReference type="ARBA" id="ARBA00022679"/>
    </source>
</evidence>
<comment type="catalytic activity">
    <reaction evidence="1">
        <text>ATP + protein L-histidine = ADP + protein N-phospho-L-histidine.</text>
        <dbReference type="EC" id="2.7.13.3"/>
    </reaction>
</comment>
<comment type="caution">
    <text evidence="12">The sequence shown here is derived from an EMBL/GenBank/DDBJ whole genome shotgun (WGS) entry which is preliminary data.</text>
</comment>
<dbReference type="GO" id="GO:0005524">
    <property type="term" value="F:ATP binding"/>
    <property type="evidence" value="ECO:0007669"/>
    <property type="project" value="UniProtKB-KW"/>
</dbReference>
<feature type="domain" description="Histidine kinase" evidence="11">
    <location>
        <begin position="595"/>
        <end position="790"/>
    </location>
</feature>
<dbReference type="SUPFAM" id="SSF48452">
    <property type="entry name" value="TPR-like"/>
    <property type="match status" value="1"/>
</dbReference>
<keyword evidence="5" id="KW-0547">Nucleotide-binding</keyword>
<dbReference type="SUPFAM" id="SSF55874">
    <property type="entry name" value="ATPase domain of HSP90 chaperone/DNA topoisomerase II/histidine kinase"/>
    <property type="match status" value="1"/>
</dbReference>
<evidence type="ECO:0000313" key="12">
    <source>
        <dbReference type="EMBL" id="TCC88526.1"/>
    </source>
</evidence>
<evidence type="ECO:0000256" key="5">
    <source>
        <dbReference type="ARBA" id="ARBA00022741"/>
    </source>
</evidence>
<feature type="chain" id="PRO_5020388537" description="histidine kinase" evidence="10">
    <location>
        <begin position="21"/>
        <end position="796"/>
    </location>
</feature>
<proteinExistence type="predicted"/>
<dbReference type="PANTHER" id="PTHR41523:SF8">
    <property type="entry name" value="ETHYLENE RESPONSE SENSOR PROTEIN"/>
    <property type="match status" value="1"/>
</dbReference>
<accession>A0A4V2MI10</accession>
<sequence>MKFKLLILALSLCVATKTFAQQIYPMLTPIELKHTRLKLAQTSSNIERTQLLLKLSYHYIIKGGEYNSDLDSASFFLNRAQKLSKKFNLVRDQIHGTMLFGLLRNEKGEYDKFREILYEVISEADSRKLFHEKGEALYFLGCFDRTNELEQYKRALSCFQSSKSLKEEAYVHFSISKLYTRTSNGNKELSLQSAIKSLALYKKTKGTDLQYLYHHISNVSGSLNNWPDRVGYLLLAIDEVKRTGNSTQIGRYYSDLGGTYQGLKQHSDALKYLLLAQNRFEAQGDQNYIYYNANMICNVFSTLNQKNKAIEFYKSVIKKFPPTTSEHSIRIASHLATYYTQMKRFDLAEPYVKEMLGMEAKIGRKNFATILSYSVAVNFYLAVKDLAKAEFYLNEVSKNNATNPTSYISWTYLNHFRLDSARGNFLSAIQYYQKYKLLNDSVLNEGKLKQIAELQIQYETKKKEADLLIKDKNIFALNERTLFLDQEAKNRQTLLDKALLQSQKSDLLRKNKDAELAIRLKNIKLLKQQSELQKSQLNQAYLTRTIVICFSVLLITLLALLFRQFRLKQSANQIIAQKNDRLQSLVTEKNWLLKEVHHRVKNNLQTVISLLESQAFYLKDDAYKAMQNCQHRIYVMSLIHQKLYQSDEVKSILMPLYISEFVSYLSESLEVRQNISFQQDIDEIELNINQAVPLALIINEAVTNSIKYAFPNRQFGIIHLSLKRIADQIFLCISDNGIGITNSNLNQNTDTLGLKLMKGLCQDLNADIKIDNTNGTSIMINFEIIIPYQIELLDAV</sequence>
<dbReference type="Gene3D" id="1.25.40.10">
    <property type="entry name" value="Tetratricopeptide repeat domain"/>
    <property type="match status" value="2"/>
</dbReference>
<dbReference type="Gene3D" id="3.30.565.10">
    <property type="entry name" value="Histidine kinase-like ATPase, C-terminal domain"/>
    <property type="match status" value="1"/>
</dbReference>
<evidence type="ECO:0000256" key="8">
    <source>
        <dbReference type="SAM" id="Coils"/>
    </source>
</evidence>
<keyword evidence="9" id="KW-0472">Membrane</keyword>
<dbReference type="EC" id="2.7.13.3" evidence="2"/>
<dbReference type="Proteomes" id="UP000292884">
    <property type="component" value="Unassembled WGS sequence"/>
</dbReference>
<evidence type="ECO:0000256" key="1">
    <source>
        <dbReference type="ARBA" id="ARBA00000085"/>
    </source>
</evidence>
<dbReference type="Pfam" id="PF02518">
    <property type="entry name" value="HATPase_c"/>
    <property type="match status" value="1"/>
</dbReference>
<keyword evidence="3" id="KW-0597">Phosphoprotein</keyword>
<keyword evidence="6 12" id="KW-0418">Kinase</keyword>
<protein>
    <recommendedName>
        <fullName evidence="2">histidine kinase</fullName>
        <ecNumber evidence="2">2.7.13.3</ecNumber>
    </recommendedName>
</protein>
<evidence type="ECO:0000256" key="6">
    <source>
        <dbReference type="ARBA" id="ARBA00022777"/>
    </source>
</evidence>
<feature type="transmembrane region" description="Helical" evidence="9">
    <location>
        <begin position="541"/>
        <end position="562"/>
    </location>
</feature>
<dbReference type="OrthoDB" id="1523170at2"/>
<feature type="coiled-coil region" evidence="8">
    <location>
        <begin position="497"/>
        <end position="540"/>
    </location>
</feature>
<evidence type="ECO:0000256" key="9">
    <source>
        <dbReference type="SAM" id="Phobius"/>
    </source>
</evidence>
<keyword evidence="7" id="KW-0067">ATP-binding</keyword>
<evidence type="ECO:0000256" key="2">
    <source>
        <dbReference type="ARBA" id="ARBA00012438"/>
    </source>
</evidence>
<feature type="coiled-coil region" evidence="8">
    <location>
        <begin position="444"/>
        <end position="471"/>
    </location>
</feature>
<organism evidence="12 13">
    <name type="scientific">Pedobacter frigiditerrae</name>
    <dbReference type="NCBI Taxonomy" id="2530452"/>
    <lineage>
        <taxon>Bacteria</taxon>
        <taxon>Pseudomonadati</taxon>
        <taxon>Bacteroidota</taxon>
        <taxon>Sphingobacteriia</taxon>
        <taxon>Sphingobacteriales</taxon>
        <taxon>Sphingobacteriaceae</taxon>
        <taxon>Pedobacter</taxon>
    </lineage>
</organism>